<feature type="compositionally biased region" description="Basic and acidic residues" evidence="5">
    <location>
        <begin position="422"/>
        <end position="439"/>
    </location>
</feature>
<evidence type="ECO:0000256" key="4">
    <source>
        <dbReference type="SAM" id="Coils"/>
    </source>
</evidence>
<feature type="coiled-coil region" evidence="4">
    <location>
        <begin position="528"/>
        <end position="562"/>
    </location>
</feature>
<dbReference type="PANTHER" id="PTHR19354">
    <property type="entry name" value="ZIPPER PUTATIVE TUMOR SUPPRESSOR 2 HOMOLOG-LIKE PROTEIN-RELATED"/>
    <property type="match status" value="1"/>
</dbReference>
<keyword evidence="7" id="KW-1185">Reference proteome</keyword>
<feature type="region of interest" description="Disordered" evidence="5">
    <location>
        <begin position="413"/>
        <end position="439"/>
    </location>
</feature>
<organism evidence="6 7">
    <name type="scientific">Octopus vulgaris</name>
    <name type="common">Common octopus</name>
    <dbReference type="NCBI Taxonomy" id="6645"/>
    <lineage>
        <taxon>Eukaryota</taxon>
        <taxon>Metazoa</taxon>
        <taxon>Spiralia</taxon>
        <taxon>Lophotrochozoa</taxon>
        <taxon>Mollusca</taxon>
        <taxon>Cephalopoda</taxon>
        <taxon>Coleoidea</taxon>
        <taxon>Octopodiformes</taxon>
        <taxon>Octopoda</taxon>
        <taxon>Incirrata</taxon>
        <taxon>Octopodidae</taxon>
        <taxon>Octopus</taxon>
    </lineage>
</organism>
<proteinExistence type="predicted"/>
<dbReference type="AlphaFoldDB" id="A0AA36AKI4"/>
<sequence>MATCNNLQCVDKQSIEGDPASDSASDIYKPPSNYSTYSQEVKYIFDPTCSLPHQDYSYIRAGNKNGRLSSSINGQLMTTSSYCARSSGCHSRSSNYQMVSSHYHSLEECYKQETRSPFSALKVSNVRNSSENLNYSHPIRVDCRDSKESGPPKLAPVSGILTRAPGKGLVRPIAFKPVVSNRYVKRSNSQSYHDQKHPTMDDGYGSQECNLLNQSSANVLPSSHPTNNSDPSSSFPSELRASDHADPLRTSSVSHLSSSRLGNCIDTPSPSDSGVGELEAMLKEKEHEIMALREVMDKNERAIFQVYEEQKNLWHNELKDLKEEYEKRNQVQQKKSAKYEQSVGVQVQILQQEKNKLQELYNELLKERESLLHKTEELKKQLEFTKCQLEISRSELQKTTEFSQKLLKASHRTNTLKAQKRNSMDNSDKATDEASGEEAHSHRMSLLACSHANYSIEHCDVACQTENLSDNMAFGCADPSLCSVRSKLIGELQWELQQYKEQVGMHKKDFEHERDQWLEEKSKVIRYQKQLQLNYIQMFRKNKNLEAEVEQLTLDLENRDLKLLALNGAEESVC</sequence>
<gene>
    <name evidence="6" type="ORF">OCTVUL_1B014710</name>
</gene>
<evidence type="ECO:0000313" key="6">
    <source>
        <dbReference type="EMBL" id="CAI9717164.1"/>
    </source>
</evidence>
<dbReference type="Pfam" id="PF06818">
    <property type="entry name" value="Fez1"/>
    <property type="match status" value="1"/>
</dbReference>
<name>A0AA36AKI4_OCTVU</name>
<evidence type="ECO:0000313" key="7">
    <source>
        <dbReference type="Proteomes" id="UP001162480"/>
    </source>
</evidence>
<dbReference type="GO" id="GO:0005737">
    <property type="term" value="C:cytoplasm"/>
    <property type="evidence" value="ECO:0007669"/>
    <property type="project" value="UniProtKB-SubCell"/>
</dbReference>
<keyword evidence="2" id="KW-0963">Cytoplasm</keyword>
<protein>
    <submittedName>
        <fullName evidence="6">Uncharacterized protein</fullName>
    </submittedName>
</protein>
<dbReference type="PANTHER" id="PTHR19354:SF2">
    <property type="entry name" value="LEUCINE-RICH REPEAT-CONTAINING PROTEIN DDB_G0290503"/>
    <property type="match status" value="1"/>
</dbReference>
<dbReference type="InterPro" id="IPR045329">
    <property type="entry name" value="LZTS"/>
</dbReference>
<comment type="subcellular location">
    <subcellularLocation>
        <location evidence="1">Cytoplasm</location>
    </subcellularLocation>
</comment>
<evidence type="ECO:0000256" key="2">
    <source>
        <dbReference type="ARBA" id="ARBA00022490"/>
    </source>
</evidence>
<accession>A0AA36AKI4</accession>
<feature type="region of interest" description="Disordered" evidence="5">
    <location>
        <begin position="185"/>
        <end position="275"/>
    </location>
</feature>
<dbReference type="Proteomes" id="UP001162480">
    <property type="component" value="Chromosome 2"/>
</dbReference>
<evidence type="ECO:0000256" key="3">
    <source>
        <dbReference type="ARBA" id="ARBA00023054"/>
    </source>
</evidence>
<keyword evidence="3 4" id="KW-0175">Coiled coil</keyword>
<evidence type="ECO:0000256" key="5">
    <source>
        <dbReference type="SAM" id="MobiDB-lite"/>
    </source>
</evidence>
<evidence type="ECO:0000256" key="1">
    <source>
        <dbReference type="ARBA" id="ARBA00004496"/>
    </source>
</evidence>
<reference evidence="6" key="1">
    <citation type="submission" date="2023-08" db="EMBL/GenBank/DDBJ databases">
        <authorList>
            <person name="Alioto T."/>
            <person name="Alioto T."/>
            <person name="Gomez Garrido J."/>
        </authorList>
    </citation>
    <scope>NUCLEOTIDE SEQUENCE</scope>
</reference>
<feature type="compositionally biased region" description="Polar residues" evidence="5">
    <location>
        <begin position="207"/>
        <end position="236"/>
    </location>
</feature>
<dbReference type="EMBL" id="OX597815">
    <property type="protein sequence ID" value="CAI9717164.1"/>
    <property type="molecule type" value="Genomic_DNA"/>
</dbReference>
<feature type="coiled-coil region" evidence="4">
    <location>
        <begin position="275"/>
        <end position="395"/>
    </location>
</feature>